<dbReference type="Pfam" id="PF00491">
    <property type="entry name" value="Arginase"/>
    <property type="match status" value="1"/>
</dbReference>
<dbReference type="KEGG" id="ani:ANIA_03965"/>
<reference evidence="2" key="2">
    <citation type="journal article" date="2009" name="Fungal Genet. Biol.">
        <title>The 2008 update of the Aspergillus nidulans genome annotation: a community effort.</title>
        <authorList>
            <person name="Wortman J.R."/>
            <person name="Gilsenan J.M."/>
            <person name="Joardar V."/>
            <person name="Deegan J."/>
            <person name="Clutterbuck J."/>
            <person name="Andersen M.R."/>
            <person name="Archer D."/>
            <person name="Bencina M."/>
            <person name="Braus G."/>
            <person name="Coutinho P."/>
            <person name="von Dohren H."/>
            <person name="Doonan J."/>
            <person name="Driessen A.J."/>
            <person name="Durek P."/>
            <person name="Espeso E."/>
            <person name="Fekete E."/>
            <person name="Flipphi M."/>
            <person name="Estrada C.G."/>
            <person name="Geysens S."/>
            <person name="Goldman G."/>
            <person name="de Groot P.W."/>
            <person name="Hansen K."/>
            <person name="Harris S.D."/>
            <person name="Heinekamp T."/>
            <person name="Helmstaedt K."/>
            <person name="Henrissat B."/>
            <person name="Hofmann G."/>
            <person name="Homan T."/>
            <person name="Horio T."/>
            <person name="Horiuchi H."/>
            <person name="James S."/>
            <person name="Jones M."/>
            <person name="Karaffa L."/>
            <person name="Karanyi Z."/>
            <person name="Kato M."/>
            <person name="Keller N."/>
            <person name="Kelly D.E."/>
            <person name="Kiel J.A."/>
            <person name="Kim J.M."/>
            <person name="van der Klei I.J."/>
            <person name="Klis F.M."/>
            <person name="Kovalchuk A."/>
            <person name="Krasevec N."/>
            <person name="Kubicek C.P."/>
            <person name="Liu B."/>
            <person name="Maccabe A."/>
            <person name="Meyer V."/>
            <person name="Mirabito P."/>
            <person name="Miskei M."/>
            <person name="Mos M."/>
            <person name="Mullins J."/>
            <person name="Nelson D.R."/>
            <person name="Nielsen J."/>
            <person name="Oakley B.R."/>
            <person name="Osmani S.A."/>
            <person name="Pakula T."/>
            <person name="Paszewski A."/>
            <person name="Paulsen I."/>
            <person name="Pilsyk S."/>
            <person name="Pocsi I."/>
            <person name="Punt P.J."/>
            <person name="Ram A.F."/>
            <person name="Ren Q."/>
            <person name="Robellet X."/>
            <person name="Robson G."/>
            <person name="Seiboth B."/>
            <person name="van Solingen P."/>
            <person name="Specht T."/>
            <person name="Sun J."/>
            <person name="Taheri-Talesh N."/>
            <person name="Takeshita N."/>
            <person name="Ussery D."/>
            <person name="vanKuyk P.A."/>
            <person name="Visser H."/>
            <person name="van de Vondervoort P.J."/>
            <person name="de Vries R.P."/>
            <person name="Walton J."/>
            <person name="Xiang X."/>
            <person name="Xiong Y."/>
            <person name="Zeng A.P."/>
            <person name="Brandt B.W."/>
            <person name="Cornell M.J."/>
            <person name="van den Hondel C.A."/>
            <person name="Visser J."/>
            <person name="Oliver S.G."/>
            <person name="Turner G."/>
        </authorList>
    </citation>
    <scope>GENOME REANNOTATION</scope>
    <source>
        <strain evidence="2">FGSC A4 / ATCC 38163 / CBS 112.46 / NRRL 194 / M139</strain>
    </source>
</reference>
<accession>C8V5Y3</accession>
<dbReference type="Proteomes" id="UP000000560">
    <property type="component" value="Chromosome II"/>
</dbReference>
<dbReference type="SUPFAM" id="SSF52768">
    <property type="entry name" value="Arginase/deacetylase"/>
    <property type="match status" value="1"/>
</dbReference>
<dbReference type="EMBL" id="BN001302">
    <property type="protein sequence ID" value="CBF74993.1"/>
    <property type="molecule type" value="Genomic_DNA"/>
</dbReference>
<dbReference type="InParanoid" id="C8V5Y3"/>
<protein>
    <submittedName>
        <fullName evidence="1">Hypothetical arginase family protein (Eurofung)</fullName>
    </submittedName>
</protein>
<dbReference type="HOGENOM" id="CLU_994074_0_0_1"/>
<keyword evidence="2" id="KW-1185">Reference proteome</keyword>
<dbReference type="InterPro" id="IPR006035">
    <property type="entry name" value="Ureohydrolase"/>
</dbReference>
<dbReference type="AlphaFoldDB" id="C8V5Y3"/>
<gene>
    <name evidence="1" type="ORF">ANIA_03965</name>
</gene>
<dbReference type="Gene3D" id="3.40.800.10">
    <property type="entry name" value="Ureohydrolase domain"/>
    <property type="match status" value="1"/>
</dbReference>
<sequence length="248" mass="27271">MGCHAGLREYRAGNGLHRIRSAGIERELQHLGVAVNLLLEQVEDYEGDTGSSFEVMRRISRAVSDAIASKSFPLVLSGNCIASAAVACGLQIQNLALIYFDAHDYLDSPDVKWTRLDERSYSPALVQLSLDVLDISYGKVSDYPPPGGLFESNLISCMEIVPQMVTPGSLAVCSFDPDAGDGDRMAQIGTRAILTCVKALLSEGELSKNLKYFTALHYVFHRERVLLDVSLYSTLALFYVRLFLCNLI</sequence>
<dbReference type="InterPro" id="IPR023696">
    <property type="entry name" value="Ureohydrolase_dom_sf"/>
</dbReference>
<evidence type="ECO:0000313" key="2">
    <source>
        <dbReference type="Proteomes" id="UP000000560"/>
    </source>
</evidence>
<reference evidence="2" key="1">
    <citation type="journal article" date="2005" name="Nature">
        <title>Sequencing of Aspergillus nidulans and comparative analysis with A. fumigatus and A. oryzae.</title>
        <authorList>
            <person name="Galagan J.E."/>
            <person name="Calvo S.E."/>
            <person name="Cuomo C."/>
            <person name="Ma L.J."/>
            <person name="Wortman J.R."/>
            <person name="Batzoglou S."/>
            <person name="Lee S.I."/>
            <person name="Basturkmen M."/>
            <person name="Spevak C.C."/>
            <person name="Clutterbuck J."/>
            <person name="Kapitonov V."/>
            <person name="Jurka J."/>
            <person name="Scazzocchio C."/>
            <person name="Farman M."/>
            <person name="Butler J."/>
            <person name="Purcell S."/>
            <person name="Harris S."/>
            <person name="Braus G.H."/>
            <person name="Draht O."/>
            <person name="Busch S."/>
            <person name="D'Enfert C."/>
            <person name="Bouchier C."/>
            <person name="Goldman G.H."/>
            <person name="Bell-Pedersen D."/>
            <person name="Griffiths-Jones S."/>
            <person name="Doonan J.H."/>
            <person name="Yu J."/>
            <person name="Vienken K."/>
            <person name="Pain A."/>
            <person name="Freitag M."/>
            <person name="Selker E.U."/>
            <person name="Archer D.B."/>
            <person name="Penalva M.A."/>
            <person name="Oakley B.R."/>
            <person name="Momany M."/>
            <person name="Tanaka T."/>
            <person name="Kumagai T."/>
            <person name="Asai K."/>
            <person name="Machida M."/>
            <person name="Nierman W.C."/>
            <person name="Denning D.W."/>
            <person name="Caddick M."/>
            <person name="Hynes M."/>
            <person name="Paoletti M."/>
            <person name="Fischer R."/>
            <person name="Miller B."/>
            <person name="Dyer P."/>
            <person name="Sachs M.S."/>
            <person name="Osmani S.A."/>
            <person name="Birren B.W."/>
        </authorList>
    </citation>
    <scope>NUCLEOTIDE SEQUENCE [LARGE SCALE GENOMIC DNA]</scope>
    <source>
        <strain evidence="2">FGSC A4 / ATCC 38163 / CBS 112.46 / NRRL 194 / M139</strain>
    </source>
</reference>
<dbReference type="eggNOG" id="ENOG502SJX4">
    <property type="taxonomic scope" value="Eukaryota"/>
</dbReference>
<dbReference type="RefSeq" id="XP_050467394.1">
    <property type="nucleotide sequence ID" value="XM_050611359.1"/>
</dbReference>
<organism evidence="1 2">
    <name type="scientific">Emericella nidulans (strain FGSC A4 / ATCC 38163 / CBS 112.46 / NRRL 194 / M139)</name>
    <name type="common">Aspergillus nidulans</name>
    <dbReference type="NCBI Taxonomy" id="227321"/>
    <lineage>
        <taxon>Eukaryota</taxon>
        <taxon>Fungi</taxon>
        <taxon>Dikarya</taxon>
        <taxon>Ascomycota</taxon>
        <taxon>Pezizomycotina</taxon>
        <taxon>Eurotiomycetes</taxon>
        <taxon>Eurotiomycetidae</taxon>
        <taxon>Eurotiales</taxon>
        <taxon>Aspergillaceae</taxon>
        <taxon>Aspergillus</taxon>
        <taxon>Aspergillus subgen. Nidulantes</taxon>
    </lineage>
</organism>
<dbReference type="VEuPathDB" id="FungiDB:AN3965"/>
<dbReference type="GeneID" id="2873387"/>
<name>C8V5Y3_EMENI</name>
<dbReference type="OrthoDB" id="9992747at2759"/>
<evidence type="ECO:0000313" key="1">
    <source>
        <dbReference type="EMBL" id="CBF74993.1"/>
    </source>
</evidence>
<dbReference type="OMA" id="YDSGHYH"/>
<proteinExistence type="predicted"/>
<dbReference type="STRING" id="227321.C8V5Y3"/>
<dbReference type="GO" id="GO:0046872">
    <property type="term" value="F:metal ion binding"/>
    <property type="evidence" value="ECO:0007669"/>
    <property type="project" value="InterPro"/>
</dbReference>